<proteinExistence type="predicted"/>
<reference evidence="1" key="1">
    <citation type="submission" date="2022-10" db="EMBL/GenBank/DDBJ databases">
        <title>Complete Genome of Trichothecium roseum strain YXFP-22015, a Plant Pathogen Isolated from Citrus.</title>
        <authorList>
            <person name="Wang Y."/>
            <person name="Zhu L."/>
        </authorList>
    </citation>
    <scope>NUCLEOTIDE SEQUENCE</scope>
    <source>
        <strain evidence="1">YXFP-22015</strain>
    </source>
</reference>
<evidence type="ECO:0000313" key="2">
    <source>
        <dbReference type="Proteomes" id="UP001163324"/>
    </source>
</evidence>
<accession>A0ACC0UU58</accession>
<comment type="caution">
    <text evidence="1">The sequence shown here is derived from an EMBL/GenBank/DDBJ whole genome shotgun (WGS) entry which is preliminary data.</text>
</comment>
<sequence>MSNSDAVEAFLKATKEQGCPTVNTQPKLDVDLYIQNYAGRTRFDRLIFIGKSCKPLCVEALKAAVVEAKQGKDVTRYKEAWSCLRLAAPDEPEAVRDEDWIQSREAENTHETNRLENELRQYRNNLIKESIRMGHEDLGTHFEAMGKLREAAESYGKMRQDVTSTKHIVDCSQRLIGVALQRRDWTGVINQANKITSVNADKEQTDLHAYLLVALGIGQLGHKKYESALNYFLQLDSKTPPETYNEVISPNDIALYGTLLSLASLDKKDIQHRVLDNAGFRPFLEHEPHARKAINLYLNGRYPDCLAMLESIKPDALLDIYFSQHLETIYSRIRQKCIKAYFFPFSCVSLDTLHAAFGGPDHSLEHELVDMIRNGSLKARIDAKEKVLVAVQPEPRLEMQQKALNIARKYEDDATERLRRINLIAASLDISQDKKLGGADQHVNYPLDTTTMTMGELNPVPTQ</sequence>
<evidence type="ECO:0000313" key="1">
    <source>
        <dbReference type="EMBL" id="KAI9897613.1"/>
    </source>
</evidence>
<keyword evidence="2" id="KW-1185">Reference proteome</keyword>
<dbReference type="EMBL" id="CM047946">
    <property type="protein sequence ID" value="KAI9897613.1"/>
    <property type="molecule type" value="Genomic_DNA"/>
</dbReference>
<name>A0ACC0UU58_9HYPO</name>
<organism evidence="1 2">
    <name type="scientific">Trichothecium roseum</name>
    <dbReference type="NCBI Taxonomy" id="47278"/>
    <lineage>
        <taxon>Eukaryota</taxon>
        <taxon>Fungi</taxon>
        <taxon>Dikarya</taxon>
        <taxon>Ascomycota</taxon>
        <taxon>Pezizomycotina</taxon>
        <taxon>Sordariomycetes</taxon>
        <taxon>Hypocreomycetidae</taxon>
        <taxon>Hypocreales</taxon>
        <taxon>Hypocreales incertae sedis</taxon>
        <taxon>Trichothecium</taxon>
    </lineage>
</organism>
<protein>
    <submittedName>
        <fullName evidence="1">Uncharacterized protein</fullName>
    </submittedName>
</protein>
<gene>
    <name evidence="1" type="ORF">N3K66_007469</name>
</gene>
<dbReference type="Proteomes" id="UP001163324">
    <property type="component" value="Chromosome 7"/>
</dbReference>